<reference evidence="3" key="1">
    <citation type="journal article" date="2021" name="PeerJ">
        <title>Extensive microbial diversity within the chicken gut microbiome revealed by metagenomics and culture.</title>
        <authorList>
            <person name="Gilroy R."/>
            <person name="Ravi A."/>
            <person name="Getino M."/>
            <person name="Pursley I."/>
            <person name="Horton D.L."/>
            <person name="Alikhan N.F."/>
            <person name="Baker D."/>
            <person name="Gharbi K."/>
            <person name="Hall N."/>
            <person name="Watson M."/>
            <person name="Adriaenssens E.M."/>
            <person name="Foster-Nyarko E."/>
            <person name="Jarju S."/>
            <person name="Secka A."/>
            <person name="Antonio M."/>
            <person name="Oren A."/>
            <person name="Chaudhuri R.R."/>
            <person name="La Ragione R."/>
            <person name="Hildebrand F."/>
            <person name="Pallen M.J."/>
        </authorList>
    </citation>
    <scope>NUCLEOTIDE SEQUENCE</scope>
    <source>
        <strain evidence="3">ChiHjej13B12-752</strain>
    </source>
</reference>
<gene>
    <name evidence="3" type="ORF">H9891_00570</name>
</gene>
<evidence type="ECO:0000313" key="4">
    <source>
        <dbReference type="Proteomes" id="UP000823989"/>
    </source>
</evidence>
<dbReference type="Pfam" id="PF09557">
    <property type="entry name" value="DUF2382"/>
    <property type="match status" value="1"/>
</dbReference>
<dbReference type="Proteomes" id="UP000823989">
    <property type="component" value="Unassembled WGS sequence"/>
</dbReference>
<name>A0A9D1QF47_9STAP</name>
<feature type="compositionally biased region" description="Basic and acidic residues" evidence="1">
    <location>
        <begin position="141"/>
        <end position="160"/>
    </location>
</feature>
<feature type="compositionally biased region" description="Acidic residues" evidence="1">
    <location>
        <begin position="131"/>
        <end position="140"/>
    </location>
</feature>
<dbReference type="InterPro" id="IPR019060">
    <property type="entry name" value="DUF2382"/>
</dbReference>
<feature type="compositionally biased region" description="Acidic residues" evidence="1">
    <location>
        <begin position="65"/>
        <end position="74"/>
    </location>
</feature>
<feature type="compositionally biased region" description="Acidic residues" evidence="1">
    <location>
        <begin position="107"/>
        <end position="116"/>
    </location>
</feature>
<dbReference type="PANTHER" id="PTHR38463:SF1">
    <property type="entry name" value="STRESS RESPONSE PROTEIN YSNF"/>
    <property type="match status" value="1"/>
</dbReference>
<dbReference type="NCBIfam" id="TIGR02271">
    <property type="entry name" value="YsnF/AvaK domain"/>
    <property type="match status" value="1"/>
</dbReference>
<proteinExistence type="predicted"/>
<feature type="compositionally biased region" description="Basic and acidic residues" evidence="1">
    <location>
        <begin position="75"/>
        <end position="95"/>
    </location>
</feature>
<feature type="region of interest" description="Disordered" evidence="1">
    <location>
        <begin position="254"/>
        <end position="307"/>
    </location>
</feature>
<protein>
    <submittedName>
        <fullName evidence="3">YsnF/AvaK domain-containing protein</fullName>
    </submittedName>
</protein>
<dbReference type="InterPro" id="IPR052967">
    <property type="entry name" value="Stress_Response_Assoc"/>
</dbReference>
<feature type="domain" description="DUF2382" evidence="2">
    <location>
        <begin position="162"/>
        <end position="273"/>
    </location>
</feature>
<feature type="region of interest" description="Disordered" evidence="1">
    <location>
        <begin position="188"/>
        <end position="230"/>
    </location>
</feature>
<dbReference type="PANTHER" id="PTHR38463">
    <property type="entry name" value="STRESS RESPONSE PROTEIN YSNF"/>
    <property type="match status" value="1"/>
</dbReference>
<feature type="region of interest" description="Disordered" evidence="1">
    <location>
        <begin position="31"/>
        <end position="160"/>
    </location>
</feature>
<accession>A0A9D1QF47</accession>
<evidence type="ECO:0000313" key="3">
    <source>
        <dbReference type="EMBL" id="HIW11646.1"/>
    </source>
</evidence>
<organism evidence="3 4">
    <name type="scientific">Candidatus Salinicoccus stercoripullorum</name>
    <dbReference type="NCBI Taxonomy" id="2838756"/>
    <lineage>
        <taxon>Bacteria</taxon>
        <taxon>Bacillati</taxon>
        <taxon>Bacillota</taxon>
        <taxon>Bacilli</taxon>
        <taxon>Bacillales</taxon>
        <taxon>Staphylococcaceae</taxon>
        <taxon>Salinicoccus</taxon>
    </lineage>
</organism>
<reference evidence="3" key="2">
    <citation type="submission" date="2021-04" db="EMBL/GenBank/DDBJ databases">
        <authorList>
            <person name="Gilroy R."/>
        </authorList>
    </citation>
    <scope>NUCLEOTIDE SEQUENCE</scope>
    <source>
        <strain evidence="3">ChiHjej13B12-752</strain>
    </source>
</reference>
<evidence type="ECO:0000259" key="2">
    <source>
        <dbReference type="Pfam" id="PF09557"/>
    </source>
</evidence>
<dbReference type="AlphaFoldDB" id="A0A9D1QF47"/>
<evidence type="ECO:0000256" key="1">
    <source>
        <dbReference type="SAM" id="MobiDB-lite"/>
    </source>
</evidence>
<comment type="caution">
    <text evidence="3">The sequence shown here is derived from an EMBL/GenBank/DDBJ whole genome shotgun (WGS) entry which is preliminary data.</text>
</comment>
<feature type="compositionally biased region" description="Basic and acidic residues" evidence="1">
    <location>
        <begin position="188"/>
        <end position="215"/>
    </location>
</feature>
<dbReference type="EMBL" id="DXHR01000002">
    <property type="protein sequence ID" value="HIW11646.1"/>
    <property type="molecule type" value="Genomic_DNA"/>
</dbReference>
<sequence>MTDLDVDSREEGKYKEALDRGEILLHVRNDTESGTGIYPERGTGIYPEDDQAEDVKTERGTGVYAEDDALENDEELHTTDDNRTIGKGEVAEGQHEQNVMDTHRDDPADDNEGDYSVDERALNTSGGLADGTDEGYDYDENEIRDSDDGNREREDLSEEERLQLREEHLNVDKENVQTGEVNVDKHVETDHQEFDVPVEREEVTVERRPVEDDARTGAIDETDSDDSVHIPVSEERVNVEKENVVNEEVVIKKDKVRDTEHVSEDVRREEADINEMDNRDRETRNRDARGNINDDDREFPGDDDYRR</sequence>